<dbReference type="Gene3D" id="3.40.50.720">
    <property type="entry name" value="NAD(P)-binding Rossmann-like Domain"/>
    <property type="match status" value="1"/>
</dbReference>
<dbReference type="NCBIfam" id="NF009542">
    <property type="entry name" value="PRK12921.1-4"/>
    <property type="match status" value="1"/>
</dbReference>
<sequence>MLSVAIIGPGAVGATIAYELQQSIPNTTLIGRHAKTITYYTVPHAPAQDITVMGYDDVTNVFDVIIVAVKTHQLADVIPHLTHLAHEDTIIILAQNGHGQLECIPYKHVYQAVVYISGQKKGDVVTHFRDYQLRLQDSTLTRQFKDLVQNSHIDVVLEENIQQAIWYKLLVNLGINSITALGRQTVAIMHNPEIRTLCRQLLLDGCRVAQAEGLEFSEQTVDTIMSIYQGYPDEMGTSMYYDIMQHQPLEVEAIQGFIYRRARAHQLDTPYLDTIYSFLKAYQ</sequence>
<dbReference type="Pfam" id="PF08546">
    <property type="entry name" value="ApbA_C"/>
    <property type="match status" value="1"/>
</dbReference>
<dbReference type="UniPathway" id="UPA00028">
    <property type="reaction ID" value="UER00004"/>
</dbReference>
<comment type="similarity">
    <text evidence="1 5">Belongs to the ketopantoate reductase family.</text>
</comment>
<comment type="catalytic activity">
    <reaction evidence="4">
        <text>6-phospho-D-gluconate + NADP(+) = D-ribulose 5-phosphate + CO2 + NADPH</text>
        <dbReference type="Rhea" id="RHEA:10116"/>
        <dbReference type="ChEBI" id="CHEBI:16526"/>
        <dbReference type="ChEBI" id="CHEBI:57783"/>
        <dbReference type="ChEBI" id="CHEBI:58121"/>
        <dbReference type="ChEBI" id="CHEBI:58349"/>
        <dbReference type="ChEBI" id="CHEBI:58759"/>
        <dbReference type="EC" id="1.1.1.44"/>
    </reaction>
</comment>
<evidence type="ECO:0000256" key="5">
    <source>
        <dbReference type="RuleBase" id="RU362068"/>
    </source>
</evidence>
<dbReference type="PANTHER" id="PTHR21708">
    <property type="entry name" value="PROBABLE 2-DEHYDROPANTOATE 2-REDUCTASE"/>
    <property type="match status" value="1"/>
</dbReference>
<comment type="catalytic activity">
    <reaction evidence="5">
        <text>(R)-pantoate + NADP(+) = 2-dehydropantoate + NADPH + H(+)</text>
        <dbReference type="Rhea" id="RHEA:16233"/>
        <dbReference type="ChEBI" id="CHEBI:11561"/>
        <dbReference type="ChEBI" id="CHEBI:15378"/>
        <dbReference type="ChEBI" id="CHEBI:15980"/>
        <dbReference type="ChEBI" id="CHEBI:57783"/>
        <dbReference type="ChEBI" id="CHEBI:58349"/>
        <dbReference type="EC" id="1.1.1.169"/>
    </reaction>
</comment>
<dbReference type="InterPro" id="IPR013752">
    <property type="entry name" value="KPA_reductase"/>
</dbReference>
<keyword evidence="3 5" id="KW-0560">Oxidoreductase</keyword>
<dbReference type="SUPFAM" id="SSF51735">
    <property type="entry name" value="NAD(P)-binding Rossmann-fold domains"/>
    <property type="match status" value="1"/>
</dbReference>
<dbReference type="Proteomes" id="UP000044616">
    <property type="component" value="Unassembled WGS sequence"/>
</dbReference>
<dbReference type="InterPro" id="IPR008927">
    <property type="entry name" value="6-PGluconate_DH-like_C_sf"/>
</dbReference>
<comment type="function">
    <text evidence="5">Catalyzes the NADPH-dependent reduction of ketopantoate into pantoic acid.</text>
</comment>
<evidence type="ECO:0000256" key="4">
    <source>
        <dbReference type="ARBA" id="ARBA00048640"/>
    </source>
</evidence>
<evidence type="ECO:0000259" key="6">
    <source>
        <dbReference type="Pfam" id="PF02558"/>
    </source>
</evidence>
<keyword evidence="2 5" id="KW-0521">NADP</keyword>
<dbReference type="GO" id="GO:0004616">
    <property type="term" value="F:phosphogluconate dehydrogenase (decarboxylating) activity"/>
    <property type="evidence" value="ECO:0007669"/>
    <property type="project" value="UniProtKB-EC"/>
</dbReference>
<dbReference type="Gene3D" id="1.10.1040.10">
    <property type="entry name" value="N-(1-d-carboxylethyl)-l-norvaline Dehydrogenase, domain 2"/>
    <property type="match status" value="1"/>
</dbReference>
<reference evidence="8 9" key="1">
    <citation type="submission" date="2014-05" db="EMBL/GenBank/DDBJ databases">
        <authorList>
            <person name="Aslett A.Martin."/>
            <person name="De Silva Nishadi"/>
        </authorList>
    </citation>
    <scope>NUCLEOTIDE SEQUENCE [LARGE SCALE GENOMIC DNA]</scope>
</reference>
<gene>
    <name evidence="8" type="primary">panE_2</name>
    <name evidence="8" type="ORF">ERS140147_01499</name>
</gene>
<dbReference type="GO" id="GO:0015940">
    <property type="term" value="P:pantothenate biosynthetic process"/>
    <property type="evidence" value="ECO:0007669"/>
    <property type="project" value="UniProtKB-UniPathway"/>
</dbReference>
<keyword evidence="5" id="KW-0566">Pantothenate biosynthesis</keyword>
<dbReference type="NCBIfam" id="TIGR00745">
    <property type="entry name" value="apbA_panE"/>
    <property type="match status" value="1"/>
</dbReference>
<dbReference type="GO" id="GO:0005737">
    <property type="term" value="C:cytoplasm"/>
    <property type="evidence" value="ECO:0007669"/>
    <property type="project" value="TreeGrafter"/>
</dbReference>
<dbReference type="Pfam" id="PF02558">
    <property type="entry name" value="ApbA"/>
    <property type="match status" value="1"/>
</dbReference>
<feature type="domain" description="Ketopantoate reductase N-terminal" evidence="6">
    <location>
        <begin position="4"/>
        <end position="130"/>
    </location>
</feature>
<evidence type="ECO:0000259" key="7">
    <source>
        <dbReference type="Pfam" id="PF08546"/>
    </source>
</evidence>
<dbReference type="EMBL" id="CCEH01000011">
    <property type="protein sequence ID" value="CDR28367.1"/>
    <property type="molecule type" value="Genomic_DNA"/>
</dbReference>
<dbReference type="AlphaFoldDB" id="A0A077UMC1"/>
<feature type="domain" description="Ketopantoate reductase C-terminal" evidence="7">
    <location>
        <begin position="160"/>
        <end position="283"/>
    </location>
</feature>
<evidence type="ECO:0000256" key="1">
    <source>
        <dbReference type="ARBA" id="ARBA00007870"/>
    </source>
</evidence>
<proteinExistence type="inferred from homology"/>
<dbReference type="EC" id="1.1.1.169" evidence="5"/>
<dbReference type="InterPro" id="IPR003710">
    <property type="entry name" value="ApbA"/>
</dbReference>
<name>A0A077UMC1_9STAP</name>
<dbReference type="InterPro" id="IPR051402">
    <property type="entry name" value="KPR-Related"/>
</dbReference>
<evidence type="ECO:0000313" key="8">
    <source>
        <dbReference type="EMBL" id="CDR28367.1"/>
    </source>
</evidence>
<dbReference type="InterPro" id="IPR013332">
    <property type="entry name" value="KPR_N"/>
</dbReference>
<dbReference type="FunFam" id="1.10.1040.10:FF:000017">
    <property type="entry name" value="2-dehydropantoate 2-reductase"/>
    <property type="match status" value="1"/>
</dbReference>
<dbReference type="GO" id="GO:0008677">
    <property type="term" value="F:2-dehydropantoate 2-reductase activity"/>
    <property type="evidence" value="ECO:0007669"/>
    <property type="project" value="UniProtKB-EC"/>
</dbReference>
<dbReference type="InterPro" id="IPR036291">
    <property type="entry name" value="NAD(P)-bd_dom_sf"/>
</dbReference>
<organism evidence="8 9">
    <name type="scientific">Staphylococcus schweitzeri</name>
    <dbReference type="NCBI Taxonomy" id="1654388"/>
    <lineage>
        <taxon>Bacteria</taxon>
        <taxon>Bacillati</taxon>
        <taxon>Bacillota</taxon>
        <taxon>Bacilli</taxon>
        <taxon>Bacillales</taxon>
        <taxon>Staphylococcaceae</taxon>
        <taxon>Staphylococcus</taxon>
    </lineage>
</organism>
<dbReference type="PANTHER" id="PTHR21708:SF26">
    <property type="entry name" value="2-DEHYDROPANTOATE 2-REDUCTASE"/>
    <property type="match status" value="1"/>
</dbReference>
<accession>A0A077UMC1</accession>
<comment type="pathway">
    <text evidence="5">Cofactor biosynthesis; (R)-pantothenate biosynthesis; (R)-pantoate from 3-methyl-2-oxobutanoate: step 2/2.</text>
</comment>
<dbReference type="RefSeq" id="WP_047530868.1">
    <property type="nucleotide sequence ID" value="NZ_CCEH01000011.1"/>
</dbReference>
<dbReference type="InterPro" id="IPR013328">
    <property type="entry name" value="6PGD_dom2"/>
</dbReference>
<evidence type="ECO:0000256" key="3">
    <source>
        <dbReference type="ARBA" id="ARBA00023002"/>
    </source>
</evidence>
<protein>
    <recommendedName>
        <fullName evidence="5">2-dehydropantoate 2-reductase</fullName>
        <ecNumber evidence="5">1.1.1.169</ecNumber>
    </recommendedName>
    <alternativeName>
        <fullName evidence="5">Ketopantoate reductase</fullName>
    </alternativeName>
</protein>
<dbReference type="SUPFAM" id="SSF48179">
    <property type="entry name" value="6-phosphogluconate dehydrogenase C-terminal domain-like"/>
    <property type="match status" value="1"/>
</dbReference>
<evidence type="ECO:0000256" key="2">
    <source>
        <dbReference type="ARBA" id="ARBA00022857"/>
    </source>
</evidence>
<evidence type="ECO:0000313" key="9">
    <source>
        <dbReference type="Proteomes" id="UP000044616"/>
    </source>
</evidence>